<reference evidence="3" key="1">
    <citation type="submission" date="2023-11" db="UniProtKB">
        <authorList>
            <consortium name="WormBaseParasite"/>
        </authorList>
    </citation>
    <scope>IDENTIFICATION</scope>
</reference>
<dbReference type="Proteomes" id="UP000050790">
    <property type="component" value="Unassembled WGS sequence"/>
</dbReference>
<evidence type="ECO:0000313" key="2">
    <source>
        <dbReference type="Proteomes" id="UP000050790"/>
    </source>
</evidence>
<protein>
    <recommendedName>
        <fullName evidence="4">EGF-like domain-containing protein</fullName>
    </recommendedName>
</protein>
<organism evidence="2 3">
    <name type="scientific">Schistosoma margrebowiei</name>
    <dbReference type="NCBI Taxonomy" id="48269"/>
    <lineage>
        <taxon>Eukaryota</taxon>
        <taxon>Metazoa</taxon>
        <taxon>Spiralia</taxon>
        <taxon>Lophotrochozoa</taxon>
        <taxon>Platyhelminthes</taxon>
        <taxon>Trematoda</taxon>
        <taxon>Digenea</taxon>
        <taxon>Strigeidida</taxon>
        <taxon>Schistosomatoidea</taxon>
        <taxon>Schistosomatidae</taxon>
        <taxon>Schistosoma</taxon>
    </lineage>
</organism>
<evidence type="ECO:0000313" key="3">
    <source>
        <dbReference type="WBParaSite" id="SMRG1_74250.1"/>
    </source>
</evidence>
<sequence>MIVYPRISTDLIIILIHTVLHGSFEQSTNSCENNSSSCVNGHCINGTCVCNTCWIGTTCEERLHRIPKFTQTVFTFETKFSNWINGSLIGRLSLSDENSSLASCGSVQFNIVPGSNYVPVAIDGTTGILKVIESDYETMKNNHIITFQVTVKNANTSLNISDDATVNILIDGKYSEEETESEITAVKRGVIVPPNTINVTFSRVYIQNNRNYCLFDTWFIDSVIVLPPGNNSLVMKFSGPSLNNVYYGYIQYLFAYYNGSNIANNYPVKFSNLTYLNNSSSSSGFTMTSQINVSSAPTNDSNDFSIRMRFQVGLFPQMSIPPIGTNLTVRMEALLTPKITVDIPMRVSSNCPIQYDSVNFTKCPPQVEVGGVYEYSVDYFISRPIGDYVFTFTTDEFSASIGHISLTLPTTFSTYPEGYKIDTQQFVGSTFVLTTIGYVSVSNLQNPGVYDTTLPMMNRSVRLTVFIQIYKPSLVSVMFEAKISPLGKNSTVNFCESQLIAFAGSNLVEKGNLALKDTSIVNQAEKLQFFNVELSVPPYTTATYTILITNTGKLMTEPCSVDYLLTENNSTKNIRLITEYTVSQGRRTTGTTTIGIFRNNSTWNINYNFRIGLKLFYNASYIVGDTMQVQLQMFSIVLTVSSFVVTLPITSMEQPITTTPVDKTPVVTIEKVEPRNSQPTVNFNTIVEVRVKFVKDFVYMPITFQLQVNSSEANIIRQSIQTIGYLLNTVAPVSSVSSVKSNLATLQINSVYFNESCTDAQCDIAMRYSIIPKTTKPSIITSTFSSGVSNFTKTLTITAQANYSTVLSSSQVPGVDLISIDSKTVKNQVIPNYLTSLKLTLTLKPNVWQSINFQLYAPGAYQEYILIKPIMLSQSTSLPYVSLFLNSLENMANVRIDKAYYEGIATDQTTSAANQLTYYIPLFTANSVRPLVNFTYSLTVNSISIFGNFIFTTTTPAAFTTTLTNTWTLISPSATDAYKQMCTGGPFEFALTMCPVERRCSLFTYWINRIVNGSAVLNVTKVDLFKAAPDVRLLTAFSVKLTSERSGTGSNNTNESIITISDFNISLGSNIFYTTTDYSSNYLSTYSTDQNDQLSIYFENITNIGTVSAPSMQNALSLSVDIQLSDSKIVENGTVWPLQITGRFNVVTNISKISVYCIRTGSEKPSIQVVLSQLSSFTFSDYPDRDVVYLQTTVQMMNGTGLECERQSIIFYLSPEIKSISVVNQTGNIDNVTLKTPLNPVSKSVQFIAGRLYFGAKYEVIFSLKFNPSRSTTIVKYPVLVEIVCKPYERGSAVVNSCAKQRFYKFKSRLRVQLDYTYPYNLPHYVAIQNPLVQLPDRQANTFLNVGDLLFYCARAFSMKGSLDLVRRCFKIGKLPERIWFDVGPYVEQIIAYTNPLGILFGLGANGGGVIMSKDLGKTWISINSFMYQRTLNTSTEIITASVIPWISSTGSIDNTLSESFCKMRVANQWNVCINAIYANELLLADWTNTCPNIKPF</sequence>
<dbReference type="SUPFAM" id="SSF49313">
    <property type="entry name" value="Cadherin-like"/>
    <property type="match status" value="1"/>
</dbReference>
<evidence type="ECO:0000256" key="1">
    <source>
        <dbReference type="SAM" id="SignalP"/>
    </source>
</evidence>
<dbReference type="Gene3D" id="2.60.40.60">
    <property type="entry name" value="Cadherins"/>
    <property type="match status" value="1"/>
</dbReference>
<feature type="signal peptide" evidence="1">
    <location>
        <begin position="1"/>
        <end position="25"/>
    </location>
</feature>
<dbReference type="GO" id="GO:0005509">
    <property type="term" value="F:calcium ion binding"/>
    <property type="evidence" value="ECO:0007669"/>
    <property type="project" value="InterPro"/>
</dbReference>
<dbReference type="WBParaSite" id="SMRG1_74250.1">
    <property type="protein sequence ID" value="SMRG1_74250.1"/>
    <property type="gene ID" value="SMRG1_74250"/>
</dbReference>
<keyword evidence="1" id="KW-0732">Signal</keyword>
<feature type="chain" id="PRO_5041735336" description="EGF-like domain-containing protein" evidence="1">
    <location>
        <begin position="26"/>
        <end position="1497"/>
    </location>
</feature>
<accession>A0AA85AB32</accession>
<name>A0AA85AB32_9TREM</name>
<evidence type="ECO:0008006" key="4">
    <source>
        <dbReference type="Google" id="ProtNLM"/>
    </source>
</evidence>
<dbReference type="CDD" id="cd11304">
    <property type="entry name" value="Cadherin_repeat"/>
    <property type="match status" value="1"/>
</dbReference>
<proteinExistence type="predicted"/>
<dbReference type="InterPro" id="IPR015919">
    <property type="entry name" value="Cadherin-like_sf"/>
</dbReference>
<dbReference type="GO" id="GO:0016020">
    <property type="term" value="C:membrane"/>
    <property type="evidence" value="ECO:0007669"/>
    <property type="project" value="InterPro"/>
</dbReference>